<dbReference type="RefSeq" id="WP_051651550.1">
    <property type="nucleotide sequence ID" value="NZ_FNDZ01000003.1"/>
</dbReference>
<dbReference type="SUPFAM" id="SSF53807">
    <property type="entry name" value="Helical backbone' metal receptor"/>
    <property type="match status" value="1"/>
</dbReference>
<dbReference type="Proteomes" id="UP000183255">
    <property type="component" value="Unassembled WGS sequence"/>
</dbReference>
<dbReference type="Pfam" id="PF01497">
    <property type="entry name" value="Peripla_BP_2"/>
    <property type="match status" value="1"/>
</dbReference>
<sequence>MKKTWKSILMMGLALSVLTSFIGCGEKEAVVKDVLNTPAASQTRIITDAVGREVEIPVDVETIICLGSGAPRLAAYLQAMDMVVGSEAYLSEGVNIRRDYNPVYREQLLKLPVVGEGGGSGQNNGFSEEIILVSPDVIIAGFDYEAAEELQAQTGIPVVSVRHSTGLSPDSFYKAMRVFGEVIKKEDRAEEVLSYMDSMLSDLQARTENVPEEKKLRAYAGAVTFNGRRGFSGTYSKFGIFDVLHAKNVAEDAAIDGFYEADLEKIMTWDPQVIFLDPGNLDLVTKEYQDHPEYFENLRAVQEGQVYTMPSFNNAGTNFTYAFLNAYHAGKILYPEEFEDVNLEEKAEEIFMKFLGVNLYEEMVAGGLYYGTIQLGE</sequence>
<dbReference type="PANTHER" id="PTHR30535">
    <property type="entry name" value="VITAMIN B12-BINDING PROTEIN"/>
    <property type="match status" value="1"/>
</dbReference>
<dbReference type="Gene3D" id="3.40.50.1980">
    <property type="entry name" value="Nitrogenase molybdenum iron protein domain"/>
    <property type="match status" value="2"/>
</dbReference>
<evidence type="ECO:0000256" key="1">
    <source>
        <dbReference type="ARBA" id="ARBA00008814"/>
    </source>
</evidence>
<name>A0A1G8LNC9_9CLOT</name>
<evidence type="ECO:0000256" key="2">
    <source>
        <dbReference type="SAM" id="SignalP"/>
    </source>
</evidence>
<dbReference type="CDD" id="cd01147">
    <property type="entry name" value="HemV-2"/>
    <property type="match status" value="1"/>
</dbReference>
<proteinExistence type="inferred from homology"/>
<organism evidence="4 5">
    <name type="scientific">Proteiniclasticum ruminis</name>
    <dbReference type="NCBI Taxonomy" id="398199"/>
    <lineage>
        <taxon>Bacteria</taxon>
        <taxon>Bacillati</taxon>
        <taxon>Bacillota</taxon>
        <taxon>Clostridia</taxon>
        <taxon>Eubacteriales</taxon>
        <taxon>Clostridiaceae</taxon>
        <taxon>Proteiniclasticum</taxon>
    </lineage>
</organism>
<gene>
    <name evidence="4" type="ORF">SAMN05421804_103131</name>
</gene>
<accession>A0A1G8LNC9</accession>
<evidence type="ECO:0000313" key="4">
    <source>
        <dbReference type="EMBL" id="SDI57143.1"/>
    </source>
</evidence>
<dbReference type="PANTHER" id="PTHR30535:SF34">
    <property type="entry name" value="MOLYBDATE-BINDING PROTEIN MOLA"/>
    <property type="match status" value="1"/>
</dbReference>
<dbReference type="AlphaFoldDB" id="A0A1G8LNC9"/>
<protein>
    <submittedName>
        <fullName evidence="4">Iron complex transport system substrate-binding protein</fullName>
    </submittedName>
</protein>
<reference evidence="4 5" key="1">
    <citation type="submission" date="2016-10" db="EMBL/GenBank/DDBJ databases">
        <authorList>
            <person name="de Groot N.N."/>
        </authorList>
    </citation>
    <scope>NUCLEOTIDE SEQUENCE [LARGE SCALE GENOMIC DNA]</scope>
    <source>
        <strain evidence="4 5">CGMCC 1.5058</strain>
    </source>
</reference>
<dbReference type="InterPro" id="IPR050902">
    <property type="entry name" value="ABC_Transporter_SBP"/>
</dbReference>
<evidence type="ECO:0000259" key="3">
    <source>
        <dbReference type="PROSITE" id="PS50983"/>
    </source>
</evidence>
<feature type="signal peptide" evidence="2">
    <location>
        <begin position="1"/>
        <end position="22"/>
    </location>
</feature>
<evidence type="ECO:0000313" key="5">
    <source>
        <dbReference type="Proteomes" id="UP000183255"/>
    </source>
</evidence>
<feature type="chain" id="PRO_5038529477" evidence="2">
    <location>
        <begin position="23"/>
        <end position="377"/>
    </location>
</feature>
<comment type="similarity">
    <text evidence="1">Belongs to the bacterial solute-binding protein 8 family.</text>
</comment>
<keyword evidence="2" id="KW-0732">Signal</keyword>
<dbReference type="InterPro" id="IPR002491">
    <property type="entry name" value="ABC_transptr_periplasmic_BD"/>
</dbReference>
<dbReference type="PROSITE" id="PS51257">
    <property type="entry name" value="PROKAR_LIPOPROTEIN"/>
    <property type="match status" value="1"/>
</dbReference>
<dbReference type="EMBL" id="FNDZ01000003">
    <property type="protein sequence ID" value="SDI57143.1"/>
    <property type="molecule type" value="Genomic_DNA"/>
</dbReference>
<dbReference type="PROSITE" id="PS50983">
    <property type="entry name" value="FE_B12_PBP"/>
    <property type="match status" value="1"/>
</dbReference>
<feature type="domain" description="Fe/B12 periplasmic-binding" evidence="3">
    <location>
        <begin position="62"/>
        <end position="337"/>
    </location>
</feature>